<accession>A0A2H6BTE6</accession>
<name>A0A2H6BTE6_MICAE</name>
<evidence type="ECO:0000313" key="1">
    <source>
        <dbReference type="EMBL" id="GBD53459.1"/>
    </source>
</evidence>
<dbReference type="AlphaFoldDB" id="A0A2H6BTE6"/>
<dbReference type="EMBL" id="BEYQ01000008">
    <property type="protein sequence ID" value="GBD53459.1"/>
    <property type="molecule type" value="Genomic_DNA"/>
</dbReference>
<organism evidence="1 2">
    <name type="scientific">Microcystis aeruginosa NIES-298</name>
    <dbReference type="NCBI Taxonomy" id="449468"/>
    <lineage>
        <taxon>Bacteria</taxon>
        <taxon>Bacillati</taxon>
        <taxon>Cyanobacteriota</taxon>
        <taxon>Cyanophyceae</taxon>
        <taxon>Oscillatoriophycideae</taxon>
        <taxon>Chroococcales</taxon>
        <taxon>Microcystaceae</taxon>
        <taxon>Microcystis</taxon>
    </lineage>
</organism>
<comment type="caution">
    <text evidence="1">The sequence shown here is derived from an EMBL/GenBank/DDBJ whole genome shotgun (WGS) entry which is preliminary data.</text>
</comment>
<gene>
    <name evidence="1" type="ORF">BGM30_25520</name>
</gene>
<dbReference type="Proteomes" id="UP000236321">
    <property type="component" value="Unassembled WGS sequence"/>
</dbReference>
<proteinExistence type="predicted"/>
<evidence type="ECO:0000313" key="2">
    <source>
        <dbReference type="Proteomes" id="UP000236321"/>
    </source>
</evidence>
<sequence length="444" mass="52020">MTKKAVTLEIPELIQFLVQELHNLPDDRKPGNNTKYQVEDAVKAAFSVFFTQSPSFLEHQRLMKSSKGKDNASSLFGIKKIPGDNQIRNLLDPIPAATIFGSFQQVYQWLKKQGVIKNFFYLDEEILIALDGTEYFSSKKISCPHCNCRNHSNGTTTYFHGCVTPIVVSPEQKQVINLEPEFIKKQDGQQKQDCENAAVKRWLDKNHQKKYGYPVTLLGDDLYSRQTICELALKQGYNFIFVCLETSHKTLYEWLEFLEKSGEVKTVEKKQWDGRKNLIYRYRYVSRVPLREVESSLEVNWCEVTVINEKTQKIIYQNNWITNHRITENNVEKIVKAGRSRWKVENEGNNVLKNHGYNLEHNFGHGQSHLCEFLLSLNLLAFLFHTVLDLVNHTYQKIRELLVTRTSFFNDIRTLLKYFWFKNWSEFFLFILTEYVPLKKINSS</sequence>
<reference evidence="2" key="1">
    <citation type="submission" date="2017-12" db="EMBL/GenBank/DDBJ databases">
        <title>Improved Draft Genome Sequence of Microcystis aeruginosa NIES-298, a Microcystin-Producing Cyanobacterium from Lake Kasumigaura, Japan.</title>
        <authorList>
            <person name="Yamaguchi H."/>
            <person name="Suzuki S."/>
            <person name="Kawachi M."/>
        </authorList>
    </citation>
    <scope>NUCLEOTIDE SEQUENCE [LARGE SCALE GENOMIC DNA]</scope>
    <source>
        <strain evidence="2">NIES-298</strain>
    </source>
</reference>
<protein>
    <submittedName>
        <fullName evidence="1">Transposase</fullName>
    </submittedName>
</protein>